<organism evidence="2 3">
    <name type="scientific">Ciona savignyi</name>
    <name type="common">Pacific transparent sea squirt</name>
    <dbReference type="NCBI Taxonomy" id="51511"/>
    <lineage>
        <taxon>Eukaryota</taxon>
        <taxon>Metazoa</taxon>
        <taxon>Chordata</taxon>
        <taxon>Tunicata</taxon>
        <taxon>Ascidiacea</taxon>
        <taxon>Phlebobranchia</taxon>
        <taxon>Cionidae</taxon>
        <taxon>Ciona</taxon>
    </lineage>
</organism>
<evidence type="ECO:0000313" key="2">
    <source>
        <dbReference type="Ensembl" id="ENSCSAVP00000007312.1"/>
    </source>
</evidence>
<dbReference type="FunCoup" id="H2YPQ4">
    <property type="interactions" value="2"/>
</dbReference>
<dbReference type="InParanoid" id="H2YPQ4"/>
<dbReference type="Ensembl" id="ENSCSAVT00000007408.1">
    <property type="protein sequence ID" value="ENSCSAVP00000007312.1"/>
    <property type="gene ID" value="ENSCSAVG00000004366.1"/>
</dbReference>
<accession>H2YPQ4</accession>
<sequence>MLSPLQQPQPYAHGHLMYGAGPTYQPLAAHYPGYAYPAAACAGQPCSTVHLPWPPTPIGGACGQLISPAVSQSTPEQLNVVTLPTQAVPTGYLVPRSVPSAAQTQVHPIPNRPPEAVVDKPLYTPTSEPVRVLVASPTYGHPQIMPSQPMYHQQSIKCAHAQYAPYAVDPSTAHYVTLHENEPTGIPHPVVTSEGELLTPPLTPEQQNQ</sequence>
<evidence type="ECO:0000313" key="3">
    <source>
        <dbReference type="Proteomes" id="UP000007875"/>
    </source>
</evidence>
<evidence type="ECO:0000256" key="1">
    <source>
        <dbReference type="SAM" id="MobiDB-lite"/>
    </source>
</evidence>
<dbReference type="HOGENOM" id="CLU_1315023_0_0_1"/>
<reference evidence="2" key="3">
    <citation type="submission" date="2025-09" db="UniProtKB">
        <authorList>
            <consortium name="Ensembl"/>
        </authorList>
    </citation>
    <scope>IDENTIFICATION</scope>
</reference>
<feature type="region of interest" description="Disordered" evidence="1">
    <location>
        <begin position="184"/>
        <end position="209"/>
    </location>
</feature>
<name>H2YPQ4_CIOSA</name>
<dbReference type="AlphaFoldDB" id="H2YPQ4"/>
<keyword evidence="3" id="KW-1185">Reference proteome</keyword>
<dbReference type="Proteomes" id="UP000007875">
    <property type="component" value="Unassembled WGS sequence"/>
</dbReference>
<protein>
    <submittedName>
        <fullName evidence="2">Uncharacterized protein</fullName>
    </submittedName>
</protein>
<proteinExistence type="predicted"/>
<reference evidence="3" key="1">
    <citation type="submission" date="2003-08" db="EMBL/GenBank/DDBJ databases">
        <authorList>
            <person name="Birren B."/>
            <person name="Nusbaum C."/>
            <person name="Abebe A."/>
            <person name="Abouelleil A."/>
            <person name="Adekoya E."/>
            <person name="Ait-zahra M."/>
            <person name="Allen N."/>
            <person name="Allen T."/>
            <person name="An P."/>
            <person name="Anderson M."/>
            <person name="Anderson S."/>
            <person name="Arachchi H."/>
            <person name="Armbruster J."/>
            <person name="Bachantsang P."/>
            <person name="Baldwin J."/>
            <person name="Barry A."/>
            <person name="Bayul T."/>
            <person name="Blitshsteyn B."/>
            <person name="Bloom T."/>
            <person name="Blye J."/>
            <person name="Boguslavskiy L."/>
            <person name="Borowsky M."/>
            <person name="Boukhgalter B."/>
            <person name="Brunache A."/>
            <person name="Butler J."/>
            <person name="Calixte N."/>
            <person name="Calvo S."/>
            <person name="Camarata J."/>
            <person name="Campo K."/>
            <person name="Chang J."/>
            <person name="Cheshatsang Y."/>
            <person name="Citroen M."/>
            <person name="Collymore A."/>
            <person name="Considine T."/>
            <person name="Cook A."/>
            <person name="Cooke P."/>
            <person name="Corum B."/>
            <person name="Cuomo C."/>
            <person name="David R."/>
            <person name="Dawoe T."/>
            <person name="Degray S."/>
            <person name="Dodge S."/>
            <person name="Dooley K."/>
            <person name="Dorje P."/>
            <person name="Dorjee K."/>
            <person name="Dorris L."/>
            <person name="Duffey N."/>
            <person name="Dupes A."/>
            <person name="Elkins T."/>
            <person name="Engels R."/>
            <person name="Erickson J."/>
            <person name="Farina A."/>
            <person name="Faro S."/>
            <person name="Ferreira P."/>
            <person name="Fischer H."/>
            <person name="Fitzgerald M."/>
            <person name="Foley K."/>
            <person name="Gage D."/>
            <person name="Galagan J."/>
            <person name="Gearin G."/>
            <person name="Gnerre S."/>
            <person name="Gnirke A."/>
            <person name="Goyette A."/>
            <person name="Graham J."/>
            <person name="Grandbois E."/>
            <person name="Gyaltsen K."/>
            <person name="Hafez N."/>
            <person name="Hagopian D."/>
            <person name="Hagos B."/>
            <person name="Hall J."/>
            <person name="Hatcher B."/>
            <person name="Heller A."/>
            <person name="Higgins H."/>
            <person name="Honan T."/>
            <person name="Horn A."/>
            <person name="Houde N."/>
            <person name="Hughes L."/>
            <person name="Hulme W."/>
            <person name="Husby E."/>
            <person name="Iliev I."/>
            <person name="Jaffe D."/>
            <person name="Jones C."/>
            <person name="Kamal M."/>
            <person name="Kamat A."/>
            <person name="Kamvysselis M."/>
            <person name="Karlsson E."/>
            <person name="Kells C."/>
            <person name="Kieu A."/>
            <person name="Kisner P."/>
            <person name="Kodira C."/>
            <person name="Kulbokas E."/>
            <person name="Labutti K."/>
            <person name="Lama D."/>
            <person name="Landers T."/>
            <person name="Leger J."/>
            <person name="Levine S."/>
            <person name="Lewis D."/>
            <person name="Lewis T."/>
            <person name="Lindblad-toh K."/>
            <person name="Liu X."/>
            <person name="Lokyitsang T."/>
            <person name="Lokyitsang Y."/>
            <person name="Lucien O."/>
            <person name="Lui A."/>
            <person name="Ma L.J."/>
            <person name="Mabbitt R."/>
            <person name="Macdonald J."/>
            <person name="Maclean C."/>
            <person name="Major J."/>
            <person name="Manning J."/>
            <person name="Marabella R."/>
            <person name="Maru K."/>
            <person name="Matthews C."/>
            <person name="Mauceli E."/>
            <person name="Mccarthy M."/>
            <person name="Mcdonough S."/>
            <person name="Mcghee T."/>
            <person name="Meldrim J."/>
            <person name="Meneus L."/>
            <person name="Mesirov J."/>
            <person name="Mihalev A."/>
            <person name="Mihova T."/>
            <person name="Mikkelsen T."/>
            <person name="Mlenga V."/>
            <person name="Moru K."/>
            <person name="Mozes J."/>
            <person name="Mulrain L."/>
            <person name="Munson G."/>
            <person name="Naylor J."/>
            <person name="Newes C."/>
            <person name="Nguyen C."/>
            <person name="Nguyen N."/>
            <person name="Nguyen T."/>
            <person name="Nicol R."/>
            <person name="Nielsen C."/>
            <person name="Nizzari M."/>
            <person name="Norbu C."/>
            <person name="Norbu N."/>
            <person name="O'donnell P."/>
            <person name="Okoawo O."/>
            <person name="O'leary S."/>
            <person name="Omotosho B."/>
            <person name="O'neill K."/>
            <person name="Osman S."/>
            <person name="Parker S."/>
            <person name="Perrin D."/>
            <person name="Phunkhang P."/>
            <person name="Piqani B."/>
            <person name="Purcell S."/>
            <person name="Rachupka T."/>
            <person name="Ramasamy U."/>
            <person name="Rameau R."/>
            <person name="Ray V."/>
            <person name="Raymond C."/>
            <person name="Retta R."/>
            <person name="Richardson S."/>
            <person name="Rise C."/>
            <person name="Rodriguez J."/>
            <person name="Rogers J."/>
            <person name="Rogov P."/>
            <person name="Rutman M."/>
            <person name="Schupbach R."/>
            <person name="Seaman C."/>
            <person name="Settipalli S."/>
            <person name="Sharpe T."/>
            <person name="Sheridan J."/>
            <person name="Sherpa N."/>
            <person name="Shi J."/>
            <person name="Smirnov S."/>
            <person name="Smith C."/>
            <person name="Sougnez C."/>
            <person name="Spencer B."/>
            <person name="Stalker J."/>
            <person name="Stange-thomann N."/>
            <person name="Stavropoulos S."/>
            <person name="Stetson K."/>
            <person name="Stone C."/>
            <person name="Stone S."/>
            <person name="Stubbs M."/>
            <person name="Talamas J."/>
            <person name="Tchuinga P."/>
            <person name="Tenzing P."/>
            <person name="Tesfaye S."/>
            <person name="Theodore J."/>
            <person name="Thoulutsang Y."/>
            <person name="Topham K."/>
            <person name="Towey S."/>
            <person name="Tsamla T."/>
            <person name="Tsomo N."/>
            <person name="Vallee D."/>
            <person name="Vassiliev H."/>
            <person name="Venkataraman V."/>
            <person name="Vinson J."/>
            <person name="Vo A."/>
            <person name="Wade C."/>
            <person name="Wang S."/>
            <person name="Wangchuk T."/>
            <person name="Wangdi T."/>
            <person name="Whittaker C."/>
            <person name="Wilkinson J."/>
            <person name="Wu Y."/>
            <person name="Wyman D."/>
            <person name="Yadav S."/>
            <person name="Yang S."/>
            <person name="Yang X."/>
            <person name="Yeager S."/>
            <person name="Yee E."/>
            <person name="Young G."/>
            <person name="Zainoun J."/>
            <person name="Zembeck L."/>
            <person name="Zimmer A."/>
            <person name="Zody M."/>
            <person name="Lander E."/>
        </authorList>
    </citation>
    <scope>NUCLEOTIDE SEQUENCE [LARGE SCALE GENOMIC DNA]</scope>
</reference>
<reference evidence="2" key="2">
    <citation type="submission" date="2025-08" db="UniProtKB">
        <authorList>
            <consortium name="Ensembl"/>
        </authorList>
    </citation>
    <scope>IDENTIFICATION</scope>
</reference>